<dbReference type="AlphaFoldDB" id="A0A9P0ZIX3"/>
<reference evidence="1" key="1">
    <citation type="submission" date="2022-07" db="EMBL/GenBank/DDBJ databases">
        <authorList>
            <person name="Macas J."/>
            <person name="Novak P."/>
            <person name="Neumann P."/>
        </authorList>
    </citation>
    <scope>NUCLEOTIDE SEQUENCE</scope>
</reference>
<dbReference type="EMBL" id="CAMAPE010000038">
    <property type="protein sequence ID" value="CAH9100676.1"/>
    <property type="molecule type" value="Genomic_DNA"/>
</dbReference>
<evidence type="ECO:0000313" key="1">
    <source>
        <dbReference type="EMBL" id="CAH9100676.1"/>
    </source>
</evidence>
<organism evidence="1 2">
    <name type="scientific">Cuscuta europaea</name>
    <name type="common">European dodder</name>
    <dbReference type="NCBI Taxonomy" id="41803"/>
    <lineage>
        <taxon>Eukaryota</taxon>
        <taxon>Viridiplantae</taxon>
        <taxon>Streptophyta</taxon>
        <taxon>Embryophyta</taxon>
        <taxon>Tracheophyta</taxon>
        <taxon>Spermatophyta</taxon>
        <taxon>Magnoliopsida</taxon>
        <taxon>eudicotyledons</taxon>
        <taxon>Gunneridae</taxon>
        <taxon>Pentapetalae</taxon>
        <taxon>asterids</taxon>
        <taxon>lamiids</taxon>
        <taxon>Solanales</taxon>
        <taxon>Convolvulaceae</taxon>
        <taxon>Cuscuteae</taxon>
        <taxon>Cuscuta</taxon>
        <taxon>Cuscuta subgen. Cuscuta</taxon>
    </lineage>
</organism>
<name>A0A9P0ZIX3_CUSEU</name>
<evidence type="ECO:0000313" key="2">
    <source>
        <dbReference type="Proteomes" id="UP001152484"/>
    </source>
</evidence>
<proteinExistence type="predicted"/>
<gene>
    <name evidence="1" type="ORF">CEURO_LOCUS15043</name>
</gene>
<comment type="caution">
    <text evidence="1">The sequence shown here is derived from an EMBL/GenBank/DDBJ whole genome shotgun (WGS) entry which is preliminary data.</text>
</comment>
<dbReference type="Proteomes" id="UP001152484">
    <property type="component" value="Unassembled WGS sequence"/>
</dbReference>
<sequence length="88" mass="9473">MLCSTSSVVLDSMESRLLSNSTTRYIDHGYFGPRSSVSIFGGSVSGQSVVSPIEDVDISYFDDSDADDEFVDYDALPAHTSRRAVGAI</sequence>
<accession>A0A9P0ZIX3</accession>
<keyword evidence="2" id="KW-1185">Reference proteome</keyword>
<protein>
    <submittedName>
        <fullName evidence="1">Uncharacterized protein</fullName>
    </submittedName>
</protein>